<dbReference type="Pfam" id="PF23162">
    <property type="entry name" value="AEP_C962R"/>
    <property type="match status" value="1"/>
</dbReference>
<evidence type="ECO:0000256" key="2">
    <source>
        <dbReference type="ARBA" id="ARBA00022801"/>
    </source>
</evidence>
<dbReference type="Pfam" id="PF08706">
    <property type="entry name" value="D5_N"/>
    <property type="match status" value="1"/>
</dbReference>
<accession>A0A6C0CE07</accession>
<evidence type="ECO:0000256" key="3">
    <source>
        <dbReference type="ARBA" id="ARBA00022840"/>
    </source>
</evidence>
<dbReference type="NCBIfam" id="TIGR01613">
    <property type="entry name" value="primase_Cterm"/>
    <property type="match status" value="1"/>
</dbReference>
<feature type="domain" description="SF3 helicase" evidence="4">
    <location>
        <begin position="615"/>
        <end position="776"/>
    </location>
</feature>
<dbReference type="InterPro" id="IPR006500">
    <property type="entry name" value="Helicase_put_C_phage/plasmid"/>
</dbReference>
<dbReference type="InterPro" id="IPR045455">
    <property type="entry name" value="NrS-1_pol-like_helicase"/>
</dbReference>
<dbReference type="Pfam" id="PF08707">
    <property type="entry name" value="PriCT_2"/>
    <property type="match status" value="1"/>
</dbReference>
<dbReference type="EMBL" id="MN739395">
    <property type="protein sequence ID" value="QHT02537.1"/>
    <property type="molecule type" value="Genomic_DNA"/>
</dbReference>
<dbReference type="SMART" id="SM00885">
    <property type="entry name" value="D5_N"/>
    <property type="match status" value="1"/>
</dbReference>
<name>A0A6C0CE07_9ZZZZ</name>
<dbReference type="SUPFAM" id="SSF52540">
    <property type="entry name" value="P-loop containing nucleoside triphosphate hydrolases"/>
    <property type="match status" value="1"/>
</dbReference>
<dbReference type="InterPro" id="IPR056443">
    <property type="entry name" value="AEP_C962R"/>
</dbReference>
<sequence>MDLWIWLNQFKTSDSKKANLTSITGGKWEIPEKSVKELYKLIRQTRKDGDILPPFAEGIGQLFPLVLDIDIKYKDKHTDRQYTLSTVKNFLELVWLHMKDVIVLDGVNSDVYVMTKKTPYPCSKGDYKCKDGIHICFPKIIINKNVYKILCNKIKQDKDRLFEVFKSNDLTPPSNLDDTLFDGSFTRWMPYLCHKPNEEPYLLENVFVMCDNNAERKDPALVTGELTLYTDEVLMMEMSMIKPSIKENIAYTEAVENQLKSKSSKQSSMVNKTEEEDIYKSFYVDNNNIINPYEIVEEEELKLITNLCDCLSVERAYEYGKWLDVGLALHNTNSKKFLPVWEKFSMKYSKYEDGSSKRDCAKKWHSFNNSSTGNPLTVGSIRYWANKDDPDKFNKIMIENLGSQIEKSIDKGPEAHHLIGLVIHKYYQGQFLCVDIGDDWYYFNGVRWKSTLKANELKKRIHDDIYNIYHEYSRKYKELMNSSDEDSTQHKIAKENHDRCTTFQKKLLQENYVNTLIGALRHLFYKENIATEFDSNLNLLGLENGVIDLKDWVFREGRPEDYITKTTGYELPIDGVELPIKLSNINTHMSDIIPNYQRYKDDLLTFITQIIPIEEVRNYSMRFISKCLSGENRDEGFYIWTGSGGNGKSKLIELAQLVLGEYACGLPVSLITSKRASSNSATPEMERTKGIRLTVMQEPEADENINIGLMKELTGNDKIIARGLYKEPVEFVPQYKLLLMCNDLPNIPSNDDGTWRRLEVVDFIAKFVGEEDYNKLDDSRHIYKRDKEMRNKLPAWKLIFFGILLEEWMKYDVDGITVPPQVNSKTKSYRNENDNVGRWISEACEEASNEVVDGIEKAPTSFSDLYEDFDDWSKENGIKSNKNKFKEDLMRWQEKSQYGLSLGRSVKDGCCNGSKRNPRFNLVVVEDEEE</sequence>
<proteinExistence type="predicted"/>
<dbReference type="GO" id="GO:0016817">
    <property type="term" value="F:hydrolase activity, acting on acid anhydrides"/>
    <property type="evidence" value="ECO:0007669"/>
    <property type="project" value="InterPro"/>
</dbReference>
<dbReference type="PROSITE" id="PS51206">
    <property type="entry name" value="SF3_HELICASE_1"/>
    <property type="match status" value="1"/>
</dbReference>
<dbReference type="InterPro" id="IPR014818">
    <property type="entry name" value="Phage/plasmid_primase_P4_C"/>
</dbReference>
<protein>
    <recommendedName>
        <fullName evidence="4">SF3 helicase domain-containing protein</fullName>
    </recommendedName>
</protein>
<evidence type="ECO:0000259" key="4">
    <source>
        <dbReference type="PROSITE" id="PS51206"/>
    </source>
</evidence>
<dbReference type="InterPro" id="IPR051620">
    <property type="entry name" value="ORF904-like_C"/>
</dbReference>
<evidence type="ECO:0000313" key="5">
    <source>
        <dbReference type="EMBL" id="QHT02537.1"/>
    </source>
</evidence>
<dbReference type="PANTHER" id="PTHR35372:SF2">
    <property type="entry name" value="SF3 HELICASE DOMAIN-CONTAINING PROTEIN"/>
    <property type="match status" value="1"/>
</dbReference>
<dbReference type="InterPro" id="IPR027417">
    <property type="entry name" value="P-loop_NTPase"/>
</dbReference>
<reference evidence="5" key="1">
    <citation type="journal article" date="2020" name="Nature">
        <title>Giant virus diversity and host interactions through global metagenomics.</title>
        <authorList>
            <person name="Schulz F."/>
            <person name="Roux S."/>
            <person name="Paez-Espino D."/>
            <person name="Jungbluth S."/>
            <person name="Walsh D.A."/>
            <person name="Denef V.J."/>
            <person name="McMahon K.D."/>
            <person name="Konstantinidis K.T."/>
            <person name="Eloe-Fadrosh E.A."/>
            <person name="Kyrpides N.C."/>
            <person name="Woyke T."/>
        </authorList>
    </citation>
    <scope>NUCLEOTIDE SEQUENCE</scope>
    <source>
        <strain evidence="5">GVMAG-M-3300020595-32</strain>
    </source>
</reference>
<keyword evidence="2" id="KW-0378">Hydrolase</keyword>
<dbReference type="GO" id="GO:0005524">
    <property type="term" value="F:ATP binding"/>
    <property type="evidence" value="ECO:0007669"/>
    <property type="project" value="UniProtKB-KW"/>
</dbReference>
<dbReference type="Gene3D" id="3.40.50.300">
    <property type="entry name" value="P-loop containing nucleotide triphosphate hydrolases"/>
    <property type="match status" value="1"/>
</dbReference>
<keyword evidence="3" id="KW-0067">ATP-binding</keyword>
<dbReference type="InterPro" id="IPR014015">
    <property type="entry name" value="Helicase_SF3_DNA-vir"/>
</dbReference>
<dbReference type="InterPro" id="IPR014819">
    <property type="entry name" value="PriCT_2"/>
</dbReference>
<organism evidence="5">
    <name type="scientific">viral metagenome</name>
    <dbReference type="NCBI Taxonomy" id="1070528"/>
    <lineage>
        <taxon>unclassified sequences</taxon>
        <taxon>metagenomes</taxon>
        <taxon>organismal metagenomes</taxon>
    </lineage>
</organism>
<keyword evidence="1" id="KW-0547">Nucleotide-binding</keyword>
<dbReference type="Pfam" id="PF19263">
    <property type="entry name" value="DUF5906"/>
    <property type="match status" value="1"/>
</dbReference>
<evidence type="ECO:0000256" key="1">
    <source>
        <dbReference type="ARBA" id="ARBA00022741"/>
    </source>
</evidence>
<dbReference type="PANTHER" id="PTHR35372">
    <property type="entry name" value="ATP BINDING PROTEIN-RELATED"/>
    <property type="match status" value="1"/>
</dbReference>
<dbReference type="AlphaFoldDB" id="A0A6C0CE07"/>